<organism evidence="1 2">
    <name type="scientific">Racocetra persica</name>
    <dbReference type="NCBI Taxonomy" id="160502"/>
    <lineage>
        <taxon>Eukaryota</taxon>
        <taxon>Fungi</taxon>
        <taxon>Fungi incertae sedis</taxon>
        <taxon>Mucoromycota</taxon>
        <taxon>Glomeromycotina</taxon>
        <taxon>Glomeromycetes</taxon>
        <taxon>Diversisporales</taxon>
        <taxon>Gigasporaceae</taxon>
        <taxon>Racocetra</taxon>
    </lineage>
</organism>
<dbReference type="EMBL" id="CAJVQC010042166">
    <property type="protein sequence ID" value="CAG8774637.1"/>
    <property type="molecule type" value="Genomic_DNA"/>
</dbReference>
<sequence length="164" mass="19670">GNKYNGEHEDGGEYGYDNKNEHKYNNRDRHSNMNDSIDEKLKNGNIWQRTIVCKHYSWSQKTKCKNQNKYVSKCIGCIWQINISCPEKENSHKYVYIIKIIDKHENYELNLSYLSFQESLDFPKNILKDIEFYIKKMDCSPQQIRVAKKKEENLCWYVAVDWDP</sequence>
<evidence type="ECO:0000313" key="1">
    <source>
        <dbReference type="EMBL" id="CAG8774637.1"/>
    </source>
</evidence>
<gene>
    <name evidence="1" type="ORF">RPERSI_LOCUS16827</name>
</gene>
<name>A0ACA9R2Y4_9GLOM</name>
<dbReference type="Proteomes" id="UP000789920">
    <property type="component" value="Unassembled WGS sequence"/>
</dbReference>
<protein>
    <submittedName>
        <fullName evidence="1">19440_t:CDS:1</fullName>
    </submittedName>
</protein>
<comment type="caution">
    <text evidence="1">The sequence shown here is derived from an EMBL/GenBank/DDBJ whole genome shotgun (WGS) entry which is preliminary data.</text>
</comment>
<feature type="non-terminal residue" evidence="1">
    <location>
        <position position="1"/>
    </location>
</feature>
<proteinExistence type="predicted"/>
<reference evidence="1" key="1">
    <citation type="submission" date="2021-06" db="EMBL/GenBank/DDBJ databases">
        <authorList>
            <person name="Kallberg Y."/>
            <person name="Tangrot J."/>
            <person name="Rosling A."/>
        </authorList>
    </citation>
    <scope>NUCLEOTIDE SEQUENCE</scope>
    <source>
        <strain evidence="1">MA461A</strain>
    </source>
</reference>
<accession>A0ACA9R2Y4</accession>
<evidence type="ECO:0000313" key="2">
    <source>
        <dbReference type="Proteomes" id="UP000789920"/>
    </source>
</evidence>
<keyword evidence="2" id="KW-1185">Reference proteome</keyword>
<feature type="non-terminal residue" evidence="1">
    <location>
        <position position="164"/>
    </location>
</feature>